<organism evidence="1">
    <name type="scientific">Cucumis melo</name>
    <name type="common">Muskmelon</name>
    <dbReference type="NCBI Taxonomy" id="3656"/>
    <lineage>
        <taxon>Eukaryota</taxon>
        <taxon>Viridiplantae</taxon>
        <taxon>Streptophyta</taxon>
        <taxon>Embryophyta</taxon>
        <taxon>Tracheophyta</taxon>
        <taxon>Spermatophyta</taxon>
        <taxon>Magnoliopsida</taxon>
        <taxon>eudicotyledons</taxon>
        <taxon>Gunneridae</taxon>
        <taxon>Pentapetalae</taxon>
        <taxon>rosids</taxon>
        <taxon>fabids</taxon>
        <taxon>Cucurbitales</taxon>
        <taxon>Cucurbitaceae</taxon>
        <taxon>Benincaseae</taxon>
        <taxon>Cucumis</taxon>
    </lineage>
</organism>
<accession>A0A9I9E287</accession>
<sequence>MVVTVGWAWRLTNEGDLGSSMVHDLELGSDGTNGLENLAAHRRKQRAIEKTNGTTDD</sequence>
<dbReference type="EnsemblPlants" id="MELO3C027041.2.1">
    <property type="protein sequence ID" value="MELO3C027041.2.1"/>
    <property type="gene ID" value="MELO3C027041.2"/>
</dbReference>
<dbReference type="Gramene" id="MELO3C027041.2.1">
    <property type="protein sequence ID" value="MELO3C027041.2.1"/>
    <property type="gene ID" value="MELO3C027041.2"/>
</dbReference>
<reference evidence="1" key="1">
    <citation type="submission" date="2023-03" db="UniProtKB">
        <authorList>
            <consortium name="EnsemblPlants"/>
        </authorList>
    </citation>
    <scope>IDENTIFICATION</scope>
</reference>
<protein>
    <submittedName>
        <fullName evidence="1">Uncharacterized protein</fullName>
    </submittedName>
</protein>
<name>A0A9I9E287_CUCME</name>
<dbReference type="AlphaFoldDB" id="A0A9I9E287"/>
<proteinExistence type="predicted"/>
<evidence type="ECO:0000313" key="1">
    <source>
        <dbReference type="EnsemblPlants" id="MELO3C027041.2.1"/>
    </source>
</evidence>